<dbReference type="RefSeq" id="XP_024693871.1">
    <property type="nucleotide sequence ID" value="XM_024835090.1"/>
</dbReference>
<organism evidence="2 3">
    <name type="scientific">Aspergillus campestris (strain IBT 28561)</name>
    <dbReference type="NCBI Taxonomy" id="1392248"/>
    <lineage>
        <taxon>Eukaryota</taxon>
        <taxon>Fungi</taxon>
        <taxon>Dikarya</taxon>
        <taxon>Ascomycota</taxon>
        <taxon>Pezizomycotina</taxon>
        <taxon>Eurotiomycetes</taxon>
        <taxon>Eurotiomycetidae</taxon>
        <taxon>Eurotiales</taxon>
        <taxon>Aspergillaceae</taxon>
        <taxon>Aspergillus</taxon>
        <taxon>Aspergillus subgen. Circumdati</taxon>
    </lineage>
</organism>
<feature type="compositionally biased region" description="Basic and acidic residues" evidence="1">
    <location>
        <begin position="298"/>
        <end position="308"/>
    </location>
</feature>
<feature type="compositionally biased region" description="Polar residues" evidence="1">
    <location>
        <begin position="200"/>
        <end position="209"/>
    </location>
</feature>
<feature type="compositionally biased region" description="Low complexity" evidence="1">
    <location>
        <begin position="309"/>
        <end position="324"/>
    </location>
</feature>
<dbReference type="Pfam" id="PF06881">
    <property type="entry name" value="Elongin_A"/>
    <property type="match status" value="1"/>
</dbReference>
<comment type="caution">
    <text evidence="2">The sequence shown here is derived from an EMBL/GenBank/DDBJ whole genome shotgun (WGS) entry which is preliminary data.</text>
</comment>
<dbReference type="VEuPathDB" id="FungiDB:P168DRAFT_268423"/>
<feature type="region of interest" description="Disordered" evidence="1">
    <location>
        <begin position="200"/>
        <end position="262"/>
    </location>
</feature>
<dbReference type="GO" id="GO:0006368">
    <property type="term" value="P:transcription elongation by RNA polymerase II"/>
    <property type="evidence" value="ECO:0007669"/>
    <property type="project" value="InterPro"/>
</dbReference>
<feature type="region of interest" description="Disordered" evidence="1">
    <location>
        <begin position="159"/>
        <end position="182"/>
    </location>
</feature>
<dbReference type="InterPro" id="IPR010684">
    <property type="entry name" value="RNA_pol_II_trans_fac_SIII_A"/>
</dbReference>
<feature type="compositionally biased region" description="Polar residues" evidence="1">
    <location>
        <begin position="248"/>
        <end position="262"/>
    </location>
</feature>
<feature type="compositionally biased region" description="Low complexity" evidence="1">
    <location>
        <begin position="332"/>
        <end position="349"/>
    </location>
</feature>
<dbReference type="PANTHER" id="PTHR15141:SF76">
    <property type="entry name" value="TRANSCRIPTION ELONGATION FACTOR B POLYPEPTIDE 3"/>
    <property type="match status" value="1"/>
</dbReference>
<dbReference type="GO" id="GO:0070449">
    <property type="term" value="C:elongin complex"/>
    <property type="evidence" value="ECO:0007669"/>
    <property type="project" value="InterPro"/>
</dbReference>
<accession>A0A2I1D5X2</accession>
<evidence type="ECO:0000256" key="1">
    <source>
        <dbReference type="SAM" id="MobiDB-lite"/>
    </source>
</evidence>
<dbReference type="EMBL" id="MSFM01000005">
    <property type="protein sequence ID" value="PKY05277.1"/>
    <property type="molecule type" value="Genomic_DNA"/>
</dbReference>
<evidence type="ECO:0008006" key="4">
    <source>
        <dbReference type="Google" id="ProtNLM"/>
    </source>
</evidence>
<feature type="compositionally biased region" description="Polar residues" evidence="1">
    <location>
        <begin position="287"/>
        <end position="297"/>
    </location>
</feature>
<protein>
    <recommendedName>
        <fullName evidence="4">RNA polymerase II transcription factor SIII subunit A</fullName>
    </recommendedName>
</protein>
<name>A0A2I1D5X2_ASPC2</name>
<dbReference type="Proteomes" id="UP000234254">
    <property type="component" value="Unassembled WGS sequence"/>
</dbReference>
<keyword evidence="3" id="KW-1185">Reference proteome</keyword>
<proteinExistence type="predicted"/>
<evidence type="ECO:0000313" key="3">
    <source>
        <dbReference type="Proteomes" id="UP000234254"/>
    </source>
</evidence>
<dbReference type="OrthoDB" id="21513at2759"/>
<feature type="region of interest" description="Disordered" evidence="1">
    <location>
        <begin position="276"/>
        <end position="374"/>
    </location>
</feature>
<dbReference type="Gene3D" id="6.10.250.3180">
    <property type="match status" value="1"/>
</dbReference>
<dbReference type="InterPro" id="IPR051870">
    <property type="entry name" value="Elongin-A_domain"/>
</dbReference>
<evidence type="ECO:0000313" key="2">
    <source>
        <dbReference type="EMBL" id="PKY05277.1"/>
    </source>
</evidence>
<dbReference type="GeneID" id="36542614"/>
<reference evidence="2" key="1">
    <citation type="submission" date="2016-12" db="EMBL/GenBank/DDBJ databases">
        <title>The genomes of Aspergillus section Nigri reveals drivers in fungal speciation.</title>
        <authorList>
            <consortium name="DOE Joint Genome Institute"/>
            <person name="Vesth T.C."/>
            <person name="Nybo J."/>
            <person name="Theobald S."/>
            <person name="Brandl J."/>
            <person name="Frisvad J.C."/>
            <person name="Nielsen K.F."/>
            <person name="Lyhne E.K."/>
            <person name="Kogle M.E."/>
            <person name="Kuo A."/>
            <person name="Riley R."/>
            <person name="Clum A."/>
            <person name="Nolan M."/>
            <person name="Lipzen A."/>
            <person name="Salamov A."/>
            <person name="Henrissat B."/>
            <person name="Wiebenga A."/>
            <person name="De vries R.P."/>
            <person name="Grigoriev I.V."/>
            <person name="Mortensen U.H."/>
            <person name="Andersen M.R."/>
            <person name="Baker S.E."/>
        </authorList>
    </citation>
    <scope>NUCLEOTIDE SEQUENCE</scope>
    <source>
        <strain evidence="2">IBT 28561</strain>
    </source>
</reference>
<dbReference type="PANTHER" id="PTHR15141">
    <property type="entry name" value="TRANSCRIPTION ELONGATION FACTOR B POLYPEPTIDE 3"/>
    <property type="match status" value="1"/>
</dbReference>
<dbReference type="AlphaFoldDB" id="A0A2I1D5X2"/>
<gene>
    <name evidence="2" type="ORF">P168DRAFT_268423</name>
</gene>
<sequence length="374" mass="42200">MPAPSLLQLCTNTAVRNVKYLNDIGDVPYSLARPFLLKIESPEKLRSLELLSPQITQYDDELWMDFIKRDIPQWDDYDLPEHSDCWYEIYCNLRDSVQKSVDEDAERMKMALDGINSERAKHSAKFVTDRRVLPLPRERPTVRQRYAMYDRKKGGVAPVYSPRSGFSSSDPFGPRNDTKKKSSIFTATKRNTALAVPTQHLNNRATQVRQAPRSLVDEHRRPIESPPPTRRKESPAMIAPGRSRYHISPSTSRGPTPAMTPNLQEREARLRKIAAGKKPIPSPASRPQPSLAQSSAFTKKDVKSDSRSRPSAPSRSTHTTTSTPRADHSSTQAQSPPRQAQSPPQQAQSPPRPVMARKRPAPSVFIQPKKKRVT</sequence>